<feature type="compositionally biased region" description="Basic and acidic residues" evidence="3">
    <location>
        <begin position="416"/>
        <end position="427"/>
    </location>
</feature>
<dbReference type="Gene3D" id="1.10.10.10">
    <property type="entry name" value="Winged helix-like DNA-binding domain superfamily/Winged helix DNA-binding domain"/>
    <property type="match status" value="1"/>
</dbReference>
<feature type="compositionally biased region" description="Basic and acidic residues" evidence="3">
    <location>
        <begin position="337"/>
        <end position="364"/>
    </location>
</feature>
<dbReference type="STRING" id="105231.A0A1Y1I697"/>
<evidence type="ECO:0000256" key="1">
    <source>
        <dbReference type="ARBA" id="ARBA00022884"/>
    </source>
</evidence>
<dbReference type="InterPro" id="IPR006607">
    <property type="entry name" value="DM15"/>
</dbReference>
<dbReference type="Pfam" id="PF05383">
    <property type="entry name" value="La"/>
    <property type="match status" value="1"/>
</dbReference>
<dbReference type="InterPro" id="IPR036388">
    <property type="entry name" value="WH-like_DNA-bd_sf"/>
</dbReference>
<feature type="region of interest" description="Disordered" evidence="3">
    <location>
        <begin position="1039"/>
        <end position="1117"/>
    </location>
</feature>
<feature type="compositionally biased region" description="Gly residues" evidence="3">
    <location>
        <begin position="235"/>
        <end position="245"/>
    </location>
</feature>
<dbReference type="SMART" id="SM00715">
    <property type="entry name" value="LA"/>
    <property type="match status" value="1"/>
</dbReference>
<feature type="region of interest" description="Disordered" evidence="3">
    <location>
        <begin position="732"/>
        <end position="982"/>
    </location>
</feature>
<feature type="compositionally biased region" description="Low complexity" evidence="3">
    <location>
        <begin position="1"/>
        <end position="41"/>
    </location>
</feature>
<feature type="compositionally biased region" description="Basic and acidic residues" evidence="3">
    <location>
        <begin position="282"/>
        <end position="294"/>
    </location>
</feature>
<feature type="compositionally biased region" description="Low complexity" evidence="3">
    <location>
        <begin position="1356"/>
        <end position="1372"/>
    </location>
</feature>
<dbReference type="GO" id="GO:0000339">
    <property type="term" value="F:RNA cap binding"/>
    <property type="evidence" value="ECO:0007669"/>
    <property type="project" value="InterPro"/>
</dbReference>
<feature type="region of interest" description="Disordered" evidence="3">
    <location>
        <begin position="1"/>
        <end position="53"/>
    </location>
</feature>
<dbReference type="InterPro" id="IPR045180">
    <property type="entry name" value="La_dom_prot"/>
</dbReference>
<dbReference type="EMBL" id="DF237130">
    <property type="protein sequence ID" value="GAQ84247.1"/>
    <property type="molecule type" value="Genomic_DNA"/>
</dbReference>
<feature type="compositionally biased region" description="Gly residues" evidence="3">
    <location>
        <begin position="506"/>
        <end position="531"/>
    </location>
</feature>
<feature type="compositionally biased region" description="Low complexity" evidence="3">
    <location>
        <begin position="926"/>
        <end position="936"/>
    </location>
</feature>
<reference evidence="5 6" key="1">
    <citation type="journal article" date="2014" name="Nat. Commun.">
        <title>Klebsormidium flaccidum genome reveals primary factors for plant terrestrial adaptation.</title>
        <authorList>
            <person name="Hori K."/>
            <person name="Maruyama F."/>
            <person name="Fujisawa T."/>
            <person name="Togashi T."/>
            <person name="Yamamoto N."/>
            <person name="Seo M."/>
            <person name="Sato S."/>
            <person name="Yamada T."/>
            <person name="Mori H."/>
            <person name="Tajima N."/>
            <person name="Moriyama T."/>
            <person name="Ikeuchi M."/>
            <person name="Watanabe M."/>
            <person name="Wada H."/>
            <person name="Kobayashi K."/>
            <person name="Saito M."/>
            <person name="Masuda T."/>
            <person name="Sasaki-Sekimoto Y."/>
            <person name="Mashiguchi K."/>
            <person name="Awai K."/>
            <person name="Shimojima M."/>
            <person name="Masuda S."/>
            <person name="Iwai M."/>
            <person name="Nobusawa T."/>
            <person name="Narise T."/>
            <person name="Kondo S."/>
            <person name="Saito H."/>
            <person name="Sato R."/>
            <person name="Murakawa M."/>
            <person name="Ihara Y."/>
            <person name="Oshima-Yamada Y."/>
            <person name="Ohtaka K."/>
            <person name="Satoh M."/>
            <person name="Sonobe K."/>
            <person name="Ishii M."/>
            <person name="Ohtani R."/>
            <person name="Kanamori-Sato M."/>
            <person name="Honoki R."/>
            <person name="Miyazaki D."/>
            <person name="Mochizuki H."/>
            <person name="Umetsu J."/>
            <person name="Higashi K."/>
            <person name="Shibata D."/>
            <person name="Kamiya Y."/>
            <person name="Sato N."/>
            <person name="Nakamura Y."/>
            <person name="Tabata S."/>
            <person name="Ida S."/>
            <person name="Kurokawa K."/>
            <person name="Ohta H."/>
        </authorList>
    </citation>
    <scope>NUCLEOTIDE SEQUENCE [LARGE SCALE GENOMIC DNA]</scope>
    <source>
        <strain evidence="5 6">NIES-2285</strain>
    </source>
</reference>
<evidence type="ECO:0000313" key="6">
    <source>
        <dbReference type="Proteomes" id="UP000054558"/>
    </source>
</evidence>
<feature type="region of interest" description="Disordered" evidence="3">
    <location>
        <begin position="1340"/>
        <end position="1384"/>
    </location>
</feature>
<evidence type="ECO:0000256" key="3">
    <source>
        <dbReference type="SAM" id="MobiDB-lite"/>
    </source>
</evidence>
<feature type="region of interest" description="Disordered" evidence="3">
    <location>
        <begin position="76"/>
        <end position="386"/>
    </location>
</feature>
<keyword evidence="1 2" id="KW-0694">RNA-binding</keyword>
<evidence type="ECO:0000259" key="4">
    <source>
        <dbReference type="PROSITE" id="PS50961"/>
    </source>
</evidence>
<dbReference type="PANTHER" id="PTHR22792:SF132">
    <property type="entry name" value="LA-RELATED PROTEIN 1"/>
    <property type="match status" value="1"/>
</dbReference>
<organism evidence="5 6">
    <name type="scientific">Klebsormidium nitens</name>
    <name type="common">Green alga</name>
    <name type="synonym">Ulothrix nitens</name>
    <dbReference type="NCBI Taxonomy" id="105231"/>
    <lineage>
        <taxon>Eukaryota</taxon>
        <taxon>Viridiplantae</taxon>
        <taxon>Streptophyta</taxon>
        <taxon>Klebsormidiophyceae</taxon>
        <taxon>Klebsormidiales</taxon>
        <taxon>Klebsormidiaceae</taxon>
        <taxon>Klebsormidium</taxon>
    </lineage>
</organism>
<dbReference type="FunFam" id="1.10.10.10:FF:000131">
    <property type="entry name" value="la-related protein 1B isoform X2"/>
    <property type="match status" value="1"/>
</dbReference>
<feature type="compositionally biased region" description="Low complexity" evidence="3">
    <location>
        <begin position="365"/>
        <end position="386"/>
    </location>
</feature>
<feature type="compositionally biased region" description="Basic and acidic residues" evidence="3">
    <location>
        <begin position="125"/>
        <end position="138"/>
    </location>
</feature>
<feature type="region of interest" description="Disordered" evidence="3">
    <location>
        <begin position="467"/>
        <end position="536"/>
    </location>
</feature>
<dbReference type="CDD" id="cd07323">
    <property type="entry name" value="LAM"/>
    <property type="match status" value="1"/>
</dbReference>
<accession>A0A1Y1I697</accession>
<dbReference type="GO" id="GO:0003723">
    <property type="term" value="F:RNA binding"/>
    <property type="evidence" value="ECO:0000318"/>
    <property type="project" value="GO_Central"/>
</dbReference>
<feature type="compositionally biased region" description="Basic and acidic residues" evidence="3">
    <location>
        <begin position="831"/>
        <end position="846"/>
    </location>
</feature>
<protein>
    <recommendedName>
        <fullName evidence="4">HTH La-type RNA-binding domain-containing protein</fullName>
    </recommendedName>
</protein>
<dbReference type="SMART" id="SM00684">
    <property type="entry name" value="DM15"/>
    <property type="match status" value="3"/>
</dbReference>
<feature type="compositionally biased region" description="Basic and acidic residues" evidence="3">
    <location>
        <begin position="487"/>
        <end position="505"/>
    </location>
</feature>
<feature type="compositionally biased region" description="Basic and acidic residues" evidence="3">
    <location>
        <begin position="107"/>
        <end position="118"/>
    </location>
</feature>
<feature type="compositionally biased region" description="Gly residues" evidence="3">
    <location>
        <begin position="880"/>
        <end position="894"/>
    </location>
</feature>
<keyword evidence="6" id="KW-1185">Reference proteome</keyword>
<dbReference type="GO" id="GO:0005737">
    <property type="term" value="C:cytoplasm"/>
    <property type="evidence" value="ECO:0007669"/>
    <property type="project" value="UniProtKB-ARBA"/>
</dbReference>
<dbReference type="Proteomes" id="UP000054558">
    <property type="component" value="Unassembled WGS sequence"/>
</dbReference>
<evidence type="ECO:0000313" key="5">
    <source>
        <dbReference type="EMBL" id="GAQ84247.1"/>
    </source>
</evidence>
<feature type="compositionally biased region" description="Basic and acidic residues" evidence="3">
    <location>
        <begin position="1097"/>
        <end position="1110"/>
    </location>
</feature>
<feature type="compositionally biased region" description="Gly residues" evidence="3">
    <location>
        <begin position="209"/>
        <end position="220"/>
    </location>
</feature>
<feature type="compositionally biased region" description="Low complexity" evidence="3">
    <location>
        <begin position="956"/>
        <end position="965"/>
    </location>
</feature>
<dbReference type="InterPro" id="IPR036390">
    <property type="entry name" value="WH_DNA-bd_sf"/>
</dbReference>
<dbReference type="PROSITE" id="PS50961">
    <property type="entry name" value="HTH_LA"/>
    <property type="match status" value="1"/>
</dbReference>
<dbReference type="GO" id="GO:0048255">
    <property type="term" value="P:mRNA stabilization"/>
    <property type="evidence" value="ECO:0007669"/>
    <property type="project" value="InterPro"/>
</dbReference>
<feature type="compositionally biased region" description="Low complexity" evidence="3">
    <location>
        <begin position="139"/>
        <end position="163"/>
    </location>
</feature>
<proteinExistence type="predicted"/>
<dbReference type="OMA" id="PTVWPIS"/>
<feature type="region of interest" description="Disordered" evidence="3">
    <location>
        <begin position="412"/>
        <end position="438"/>
    </location>
</feature>
<feature type="compositionally biased region" description="Polar residues" evidence="3">
    <location>
        <begin position="256"/>
        <end position="266"/>
    </location>
</feature>
<dbReference type="InterPro" id="IPR006630">
    <property type="entry name" value="La_HTH"/>
</dbReference>
<feature type="compositionally biased region" description="Low complexity" evidence="3">
    <location>
        <begin position="809"/>
        <end position="826"/>
    </location>
</feature>
<dbReference type="PANTHER" id="PTHR22792">
    <property type="entry name" value="LUPUS LA PROTEIN-RELATED"/>
    <property type="match status" value="1"/>
</dbReference>
<name>A0A1Y1I697_KLENI</name>
<dbReference type="Pfam" id="PF21071">
    <property type="entry name" value="LARP1_HEAT"/>
    <property type="match status" value="1"/>
</dbReference>
<evidence type="ECO:0000256" key="2">
    <source>
        <dbReference type="PROSITE-ProRule" id="PRU00332"/>
    </source>
</evidence>
<feature type="compositionally biased region" description="Acidic residues" evidence="3">
    <location>
        <begin position="937"/>
        <end position="950"/>
    </location>
</feature>
<sequence length="1415" mass="145477">MPAPALAAPSVPGSSAPAVATTATAPATVTAPATPKRSTAPAPRPPAPGATAPWAQIVRSGSIKSVAAQEGLGDGLAALVKPGTPGGVITSAAGKAGILARSTSGGPEREDAAKEGVGKRGKAGAGEKESVATEKAAEKVAAPPAGPVSGPAARGYAAAAAKKAPPPPPAEAGGPAADVKTVPSWTGEKLAALEAREGQKGARANGPARGSGGRGSGSAAGPGARRAQEKSAGRMGQGQAGGRGRSGAAEERVGSTAGQGSGNKTAVQEEAPAKKTAAPAVVKEKIEEATEKTAAEVSGASEAGVKEVIPPVTEGGDTTPLTGQVPREGAAVSSKVMDAEVAPKETEAHHTGEGGDTDVSREENAVVGAEEAEEASATPVAPAKPAWKKAPVAEAAAEPSVGPVMGAVSWPTLGDAKSKDAGKEKGDALPASRPKGDQQRIVVRTGTVSGLQRKRVIIPLVPSERPAQFVTTPPGGDRAAALPSPGVERREGEGARVPRISEGRGGRGILPGGGRGAGGRTGMGRGPGGRIGGDHRGGRMGGVAGSTWSNRGGAGLAQRPLTEGARVGGGRGGRGTIRGDAVAFVPASGVAPAAYSGAGGALSAGPPSAGLYFVPAAGGGAGALRTPATMMPPAVQYGGAGGGAQVVSLRQLIIQQIEYYFSIENLCRDIFLRSKMDEEGYIPLTVIAGFNRVRMLTADPAMILEALKDSPAVELKDDKLRKAGDWQAWLLPPDYSAPSSPVPQAAKEGEDAEGAEGAAKSDESKVLTPTSVLSQDEGEGDEKKEQADTAHSSGQEGADDAPKEGGDVSPAAAAAADSDSSLNAAPVAGKSETEDKPDEGKADEAKGPTPAEEQQPNGPVEGDAVVGGAKEEDTVSELRSGGGSSTGYSSGGSSGEDSNEWMKAGARRRGPTVRSGNRPPAGRRGGLSAAFASGAGSEEEDTFQLDEELEGGAGKPAGQAPGGAPTKKKEDTDDESESELVVDKDVDRLMIVTQTKKAVKIDRRGPDGRDHARKSINDELVAVINDGLYFYEQELRHHQHRPARDARHAPHPKVTVGSAGSSNGGSLPRDTHLERPHFAPGGRGGRGSQLRLFPANPKERSRSRSREAGRSRSVFAESPPNDSVGFFFGATPPENSGFYLPSRTSPAPSPPTTTTFLPGSSPPVGSMPKSFPNFPHPSHALLEDNGFKQQKYGRFRQRCLAERERLGTGRSEEMNTLFRFWSYFLRSNFYESMYKEFKKLAQQDAAANYYYGMECLFRFFSYGLEETFRPAVYDDFEALTLEHYKAGNLYGLEKYWAFHFYRKDKSAAVPQRAELKELLETQFRSLDDFRRVNKEMKAAKEAKEASSLPNGDHLPKAAAPAADGIPASAPAAVPTAKGLPTTAGMKSQADLIEITSSDAAANTPLKSPSAPIAVG</sequence>
<feature type="domain" description="HTH La-type RNA-binding" evidence="4">
    <location>
        <begin position="643"/>
        <end position="732"/>
    </location>
</feature>
<dbReference type="SUPFAM" id="SSF46785">
    <property type="entry name" value="Winged helix' DNA-binding domain"/>
    <property type="match status" value="1"/>
</dbReference>
<dbReference type="OrthoDB" id="340227at2759"/>
<gene>
    <name evidence="5" type="ORF">KFL_001810260</name>
</gene>